<dbReference type="AlphaFoldDB" id="A0A445CT70"/>
<feature type="domain" description="C2" evidence="2">
    <location>
        <begin position="1"/>
        <end position="132"/>
    </location>
</feature>
<evidence type="ECO:0000256" key="1">
    <source>
        <dbReference type="SAM" id="MobiDB-lite"/>
    </source>
</evidence>
<dbReference type="Pfam" id="PF00168">
    <property type="entry name" value="C2"/>
    <property type="match status" value="1"/>
</dbReference>
<dbReference type="InterPro" id="IPR000008">
    <property type="entry name" value="C2_dom"/>
</dbReference>
<dbReference type="SUPFAM" id="SSF49562">
    <property type="entry name" value="C2 domain (Calcium/lipid-binding domain, CaLB)"/>
    <property type="match status" value="1"/>
</dbReference>
<gene>
    <name evidence="3" type="ORF">Ahy_A06g029389</name>
</gene>
<dbReference type="OrthoDB" id="1068731at2759"/>
<dbReference type="SMR" id="A0A445CT70"/>
<dbReference type="PANTHER" id="PTHR32246:SF169">
    <property type="entry name" value="PROTEIN SRC2-LIKE"/>
    <property type="match status" value="1"/>
</dbReference>
<dbReference type="Gramene" id="arahy.Tifrunner.gnm2.ann2.Ah06g307200.1">
    <property type="protein sequence ID" value="arahy.Tifrunner.gnm2.ann2.Ah06g307200.1-CDS-1"/>
    <property type="gene ID" value="arahy.Tifrunner.gnm2.ann2.Ah06g307200"/>
</dbReference>
<sequence>MHRKEAVPTMELKLISCNDLKAFNFFQKLTLYAVVWIESDDPNRTLKESQSQQQRTRTDREADGDGANPEWHHDAIFDLAWITPSLLEGSEGLFFRFEFRHDGTLLGDKLIGECRVPVADLVRDAAKSDAASSVSYQVRSGEGKPNGIFNFSYRLKGTGDRYESSQILDGRISGYPVLDPQDFNPNHSLVQYPPMTTTTTAIGSACCYPTVGSGGAYSPSAAVGSPVSPFGKFDNCHPPFLPPQVPSYGGCACNCPPPPPPPMPPYPYPYPPPVAHGGSYYPPVEHVVHHPFPWASSGPSFENRW</sequence>
<name>A0A445CT70_ARAHY</name>
<evidence type="ECO:0000259" key="2">
    <source>
        <dbReference type="PROSITE" id="PS50004"/>
    </source>
</evidence>
<organism evidence="3 4">
    <name type="scientific">Arachis hypogaea</name>
    <name type="common">Peanut</name>
    <dbReference type="NCBI Taxonomy" id="3818"/>
    <lineage>
        <taxon>Eukaryota</taxon>
        <taxon>Viridiplantae</taxon>
        <taxon>Streptophyta</taxon>
        <taxon>Embryophyta</taxon>
        <taxon>Tracheophyta</taxon>
        <taxon>Spermatophyta</taxon>
        <taxon>Magnoliopsida</taxon>
        <taxon>eudicotyledons</taxon>
        <taxon>Gunneridae</taxon>
        <taxon>Pentapetalae</taxon>
        <taxon>rosids</taxon>
        <taxon>fabids</taxon>
        <taxon>Fabales</taxon>
        <taxon>Fabaceae</taxon>
        <taxon>Papilionoideae</taxon>
        <taxon>50 kb inversion clade</taxon>
        <taxon>dalbergioids sensu lato</taxon>
        <taxon>Dalbergieae</taxon>
        <taxon>Pterocarpus clade</taxon>
        <taxon>Arachis</taxon>
    </lineage>
</organism>
<reference evidence="3 4" key="1">
    <citation type="submission" date="2019-01" db="EMBL/GenBank/DDBJ databases">
        <title>Sequencing of cultivated peanut Arachis hypogaea provides insights into genome evolution and oil improvement.</title>
        <authorList>
            <person name="Chen X."/>
        </authorList>
    </citation>
    <scope>NUCLEOTIDE SEQUENCE [LARGE SCALE GENOMIC DNA]</scope>
    <source>
        <strain evidence="4">cv. Fuhuasheng</strain>
        <tissue evidence="3">Leaves</tissue>
    </source>
</reference>
<protein>
    <recommendedName>
        <fullName evidence="2">C2 domain-containing protein</fullName>
    </recommendedName>
</protein>
<dbReference type="InterPro" id="IPR035892">
    <property type="entry name" value="C2_domain_sf"/>
</dbReference>
<dbReference type="CDD" id="cd04051">
    <property type="entry name" value="C2_SRC2_like"/>
    <property type="match status" value="1"/>
</dbReference>
<dbReference type="EMBL" id="SDMP01000006">
    <property type="protein sequence ID" value="RYR54131.1"/>
    <property type="molecule type" value="Genomic_DNA"/>
</dbReference>
<dbReference type="InterPro" id="IPR044750">
    <property type="entry name" value="C2_SRC2/BAP"/>
</dbReference>
<dbReference type="Gene3D" id="2.60.40.150">
    <property type="entry name" value="C2 domain"/>
    <property type="match status" value="1"/>
</dbReference>
<evidence type="ECO:0000313" key="4">
    <source>
        <dbReference type="Proteomes" id="UP000289738"/>
    </source>
</evidence>
<feature type="region of interest" description="Disordered" evidence="1">
    <location>
        <begin position="44"/>
        <end position="67"/>
    </location>
</feature>
<dbReference type="PROSITE" id="PS50004">
    <property type="entry name" value="C2"/>
    <property type="match status" value="1"/>
</dbReference>
<accession>A0A445CT70</accession>
<dbReference type="SMART" id="SM00239">
    <property type="entry name" value="C2"/>
    <property type="match status" value="1"/>
</dbReference>
<evidence type="ECO:0000313" key="3">
    <source>
        <dbReference type="EMBL" id="RYR54131.1"/>
    </source>
</evidence>
<comment type="caution">
    <text evidence="3">The sequence shown here is derived from an EMBL/GenBank/DDBJ whole genome shotgun (WGS) entry which is preliminary data.</text>
</comment>
<proteinExistence type="predicted"/>
<dbReference type="GO" id="GO:0006952">
    <property type="term" value="P:defense response"/>
    <property type="evidence" value="ECO:0007669"/>
    <property type="project" value="InterPro"/>
</dbReference>
<keyword evidence="4" id="KW-1185">Reference proteome</keyword>
<dbReference type="Proteomes" id="UP000289738">
    <property type="component" value="Chromosome A06"/>
</dbReference>
<dbReference type="PANTHER" id="PTHR32246">
    <property type="entry name" value="INGRESSION PROTEIN FIC1"/>
    <property type="match status" value="1"/>
</dbReference>